<dbReference type="PANTHER" id="PTHR12124">
    <property type="entry name" value="POLYMYOSITIS/SCLERODERMA AUTOANTIGEN-RELATED"/>
    <property type="match status" value="1"/>
</dbReference>
<organism evidence="1 2">
    <name type="scientific">Helianthus annuus</name>
    <name type="common">Common sunflower</name>
    <dbReference type="NCBI Taxonomy" id="4232"/>
    <lineage>
        <taxon>Eukaryota</taxon>
        <taxon>Viridiplantae</taxon>
        <taxon>Streptophyta</taxon>
        <taxon>Embryophyta</taxon>
        <taxon>Tracheophyta</taxon>
        <taxon>Spermatophyta</taxon>
        <taxon>Magnoliopsida</taxon>
        <taxon>eudicotyledons</taxon>
        <taxon>Gunneridae</taxon>
        <taxon>Pentapetalae</taxon>
        <taxon>asterids</taxon>
        <taxon>campanulids</taxon>
        <taxon>Asterales</taxon>
        <taxon>Asteraceae</taxon>
        <taxon>Asteroideae</taxon>
        <taxon>Heliantheae alliance</taxon>
        <taxon>Heliantheae</taxon>
        <taxon>Helianthus</taxon>
    </lineage>
</organism>
<dbReference type="STRING" id="4232.A0A251VPF2"/>
<reference evidence="2" key="1">
    <citation type="journal article" date="2017" name="Nature">
        <title>The sunflower genome provides insights into oil metabolism, flowering and Asterid evolution.</title>
        <authorList>
            <person name="Badouin H."/>
            <person name="Gouzy J."/>
            <person name="Grassa C.J."/>
            <person name="Murat F."/>
            <person name="Staton S.E."/>
            <person name="Cottret L."/>
            <person name="Lelandais-Briere C."/>
            <person name="Owens G.L."/>
            <person name="Carrere S."/>
            <person name="Mayjonade B."/>
            <person name="Legrand L."/>
            <person name="Gill N."/>
            <person name="Kane N.C."/>
            <person name="Bowers J.E."/>
            <person name="Hubner S."/>
            <person name="Bellec A."/>
            <person name="Berard A."/>
            <person name="Berges H."/>
            <person name="Blanchet N."/>
            <person name="Boniface M.C."/>
            <person name="Brunel D."/>
            <person name="Catrice O."/>
            <person name="Chaidir N."/>
            <person name="Claudel C."/>
            <person name="Donnadieu C."/>
            <person name="Faraut T."/>
            <person name="Fievet G."/>
            <person name="Helmstetter N."/>
            <person name="King M."/>
            <person name="Knapp S.J."/>
            <person name="Lai Z."/>
            <person name="Le Paslier M.C."/>
            <person name="Lippi Y."/>
            <person name="Lorenzon L."/>
            <person name="Mandel J.R."/>
            <person name="Marage G."/>
            <person name="Marchand G."/>
            <person name="Marquand E."/>
            <person name="Bret-Mestries E."/>
            <person name="Morien E."/>
            <person name="Nambeesan S."/>
            <person name="Nguyen T."/>
            <person name="Pegot-Espagnet P."/>
            <person name="Pouilly N."/>
            <person name="Raftis F."/>
            <person name="Sallet E."/>
            <person name="Schiex T."/>
            <person name="Thomas J."/>
            <person name="Vandecasteele C."/>
            <person name="Vares D."/>
            <person name="Vear F."/>
            <person name="Vautrin S."/>
            <person name="Crespi M."/>
            <person name="Mangin B."/>
            <person name="Burke J.M."/>
            <person name="Salse J."/>
            <person name="Munos S."/>
            <person name="Vincourt P."/>
            <person name="Rieseberg L.H."/>
            <person name="Langlade N.B."/>
        </authorList>
    </citation>
    <scope>NUCLEOTIDE SEQUENCE [LARGE SCALE GENOMIC DNA]</scope>
    <source>
        <strain evidence="2">cv. SF193</strain>
    </source>
</reference>
<protein>
    <submittedName>
        <fullName evidence="1">Putative ribonuclease H-like domain-containing protein</fullName>
    </submittedName>
</protein>
<dbReference type="InParanoid" id="A0A251VPF2"/>
<evidence type="ECO:0000313" key="1">
    <source>
        <dbReference type="EMBL" id="OTG37470.1"/>
    </source>
</evidence>
<dbReference type="EMBL" id="CM007890">
    <property type="protein sequence ID" value="OTG37470.1"/>
    <property type="molecule type" value="Genomic_DNA"/>
</dbReference>
<sequence>MASVLWYSIWIRHLNRDMTVDDFNTKYGGGKAATAIANSLNKEFASQRRDDGENIEKIILFGCVLDRGEKIEFPVDKTENLRSQVLLVNKGIDIDGSLKIIRFTYVFAGETFRVTEFIDKMVSDVEPMKPPPVESTFKLVQDVKDLKELTVKLCDANEFAVDLEHNHYRSFQGLTCWCKYLPERKILS</sequence>
<dbReference type="GO" id="GO:0000467">
    <property type="term" value="P:exonucleolytic trimming to generate mature 3'-end of 5.8S rRNA from tricistronic rRNA transcript (SSU-rRNA, 5.8S rRNA, LSU-rRNA)"/>
    <property type="evidence" value="ECO:0007669"/>
    <property type="project" value="InterPro"/>
</dbReference>
<dbReference type="Gene3D" id="3.30.420.10">
    <property type="entry name" value="Ribonuclease H-like superfamily/Ribonuclease H"/>
    <property type="match status" value="1"/>
</dbReference>
<dbReference type="GO" id="GO:0000175">
    <property type="term" value="F:3'-5'-RNA exonuclease activity"/>
    <property type="evidence" value="ECO:0007669"/>
    <property type="project" value="InterPro"/>
</dbReference>
<accession>A0A251VPF2</accession>
<dbReference type="PANTHER" id="PTHR12124:SF47">
    <property type="entry name" value="EXOSOME COMPONENT 10"/>
    <property type="match status" value="1"/>
</dbReference>
<keyword evidence="2" id="KW-1185">Reference proteome</keyword>
<dbReference type="InterPro" id="IPR045092">
    <property type="entry name" value="Rrp6-like"/>
</dbReference>
<evidence type="ECO:0000313" key="2">
    <source>
        <dbReference type="Proteomes" id="UP000215914"/>
    </source>
</evidence>
<dbReference type="AlphaFoldDB" id="A0A251VPF2"/>
<proteinExistence type="predicted"/>
<name>A0A251VPF2_HELAN</name>
<dbReference type="InterPro" id="IPR012337">
    <property type="entry name" value="RNaseH-like_sf"/>
</dbReference>
<dbReference type="SUPFAM" id="SSF53098">
    <property type="entry name" value="Ribonuclease H-like"/>
    <property type="match status" value="1"/>
</dbReference>
<dbReference type="InterPro" id="IPR036397">
    <property type="entry name" value="RNaseH_sf"/>
</dbReference>
<dbReference type="Proteomes" id="UP000215914">
    <property type="component" value="Chromosome 1"/>
</dbReference>
<dbReference type="GO" id="GO:0003676">
    <property type="term" value="F:nucleic acid binding"/>
    <property type="evidence" value="ECO:0007669"/>
    <property type="project" value="InterPro"/>
</dbReference>
<gene>
    <name evidence="1" type="ORF">HannXRQ_Chr01g0019171</name>
</gene>